<accession>A0ABX3R769</accession>
<protein>
    <submittedName>
        <fullName evidence="1">Acyl dehydratase</fullName>
    </submittedName>
</protein>
<dbReference type="Proteomes" id="UP000192319">
    <property type="component" value="Unassembled WGS sequence"/>
</dbReference>
<sequence>MSGQRVFDQPFFDDIAVGDQIPTLTVTVDETQLFFFSAATYNAHRIHYDKQWAREVEGYDDVLVHGPLQAALLARAIGDWIGGRGRLVSFSVQNRAVAHPGEALSFGGEVTAKRLDDNGFGGFGGFGDYGLVDLAIAGRRGATVLMPGTATVALPRRGTAP</sequence>
<evidence type="ECO:0000313" key="2">
    <source>
        <dbReference type="Proteomes" id="UP000192319"/>
    </source>
</evidence>
<dbReference type="SUPFAM" id="SSF54637">
    <property type="entry name" value="Thioesterase/thiol ester dehydrase-isomerase"/>
    <property type="match status" value="1"/>
</dbReference>
<keyword evidence="2" id="KW-1185">Reference proteome</keyword>
<dbReference type="InterPro" id="IPR052741">
    <property type="entry name" value="Mitochondrial_HTD2"/>
</dbReference>
<dbReference type="InterPro" id="IPR029069">
    <property type="entry name" value="HotDog_dom_sf"/>
</dbReference>
<name>A0ABX3R769_9MYCO</name>
<proteinExistence type="predicted"/>
<dbReference type="CDD" id="cd03455">
    <property type="entry name" value="SAV4209"/>
    <property type="match status" value="1"/>
</dbReference>
<dbReference type="RefSeq" id="WP_083138878.1">
    <property type="nucleotide sequence ID" value="NZ_MVHD01000027.1"/>
</dbReference>
<dbReference type="PANTHER" id="PTHR28152">
    <property type="entry name" value="HYDROXYACYL-THIOESTER DEHYDRATASE TYPE 2, MITOCHONDRIAL"/>
    <property type="match status" value="1"/>
</dbReference>
<reference evidence="1 2" key="1">
    <citation type="submission" date="2017-02" db="EMBL/GenBank/DDBJ databases">
        <title>The new phylogeny of genus Mycobacterium.</title>
        <authorList>
            <person name="Tortoli E."/>
            <person name="Trovato A."/>
            <person name="Cirillo D.M."/>
        </authorList>
    </citation>
    <scope>NUCLEOTIDE SEQUENCE [LARGE SCALE GENOMIC DNA]</scope>
    <source>
        <strain evidence="1 2">DSM 45230</strain>
    </source>
</reference>
<gene>
    <name evidence="1" type="ORF">BST11_15885</name>
</gene>
<evidence type="ECO:0000313" key="1">
    <source>
        <dbReference type="EMBL" id="OQZ89808.1"/>
    </source>
</evidence>
<dbReference type="EMBL" id="MVHD01000027">
    <property type="protein sequence ID" value="OQZ89808.1"/>
    <property type="molecule type" value="Genomic_DNA"/>
</dbReference>
<dbReference type="PANTHER" id="PTHR28152:SF1">
    <property type="entry name" value="HYDROXYACYL-THIOESTER DEHYDRATASE TYPE 2, MITOCHONDRIAL"/>
    <property type="match status" value="1"/>
</dbReference>
<comment type="caution">
    <text evidence="1">The sequence shown here is derived from an EMBL/GenBank/DDBJ whole genome shotgun (WGS) entry which is preliminary data.</text>
</comment>
<organism evidence="1 2">
    <name type="scientific">Mycobacterium alsense</name>
    <dbReference type="NCBI Taxonomy" id="324058"/>
    <lineage>
        <taxon>Bacteria</taxon>
        <taxon>Bacillati</taxon>
        <taxon>Actinomycetota</taxon>
        <taxon>Actinomycetes</taxon>
        <taxon>Mycobacteriales</taxon>
        <taxon>Mycobacteriaceae</taxon>
        <taxon>Mycobacterium</taxon>
    </lineage>
</organism>
<dbReference type="Gene3D" id="3.10.129.10">
    <property type="entry name" value="Hotdog Thioesterase"/>
    <property type="match status" value="1"/>
</dbReference>